<feature type="domain" description="RNase H type-1" evidence="1">
    <location>
        <begin position="457"/>
        <end position="577"/>
    </location>
</feature>
<evidence type="ECO:0000259" key="2">
    <source>
        <dbReference type="Pfam" id="PF13966"/>
    </source>
</evidence>
<accession>A0A2N9HLS5</accession>
<dbReference type="InterPro" id="IPR002156">
    <property type="entry name" value="RNaseH_domain"/>
</dbReference>
<dbReference type="PANTHER" id="PTHR47723">
    <property type="entry name" value="OS05G0353850 PROTEIN"/>
    <property type="match status" value="1"/>
</dbReference>
<dbReference type="PANTHER" id="PTHR47723:SF23">
    <property type="entry name" value="REVERSE TRANSCRIPTASE-LIKE PROTEIN"/>
    <property type="match status" value="1"/>
</dbReference>
<dbReference type="GO" id="GO:0003676">
    <property type="term" value="F:nucleic acid binding"/>
    <property type="evidence" value="ECO:0007669"/>
    <property type="project" value="InterPro"/>
</dbReference>
<feature type="domain" description="Reverse transcriptase zinc-binding" evidence="2">
    <location>
        <begin position="262"/>
        <end position="348"/>
    </location>
</feature>
<dbReference type="CDD" id="cd06222">
    <property type="entry name" value="RNase_H_like"/>
    <property type="match status" value="1"/>
</dbReference>
<sequence>MCMEFLSYLIHERCSDNLWDPVKAARNGPVFSHLFFADDLVLFAKADRKNCQSIKEIQRRELCSVLGIDSTPDLGKYLGFPIKHSGSSVHDFDFIIDRMQTKLTGWKAKLLSMADLNKKLHLVSWRKITRPKSEGGLGIMAAKQKNLALAAKLCWHFKSKPNALWAKVLGCKYPILVLGQESMLSPKLGPLFVKVRIFALLDLDGEELLCIKNIYEDGIWHLHRLSFVIPYHLEMLIKATPIRRNSVGGNELIWNSTTDGNFNSKDAYLLALGSNAENSVFSHNWIWKLNILPKIQLMLWKCAHLSLPVRNVLVRRKIILDPLCEICQESEETILHVFRDCHVAHSFWLDAGLSPSNSFFLGSNCMDWLNANACNKSKVFGKLFTWNIFFLFSIWNLWIQRNKVIFQHTTPNPRLASYVEQLVMEFICCIQIPLVSRSPILMPIRWEKPSPGWVKLNTDGSSLVNLGIAGSGGLIRNSDGDWIMGFVRNIGTTGSVAAELWALRDGLSLCVQLRLLAVEIELDAKSVVSIFSKNTTCSGDLSPLIDDCRALLRQIPQTKMIHCFREANFCADALAKRGTTTTQDFVMLSSPPNDLLPLINSDIMGLFCNRQCNVVSIT</sequence>
<protein>
    <submittedName>
        <fullName evidence="3">Uncharacterized protein</fullName>
    </submittedName>
</protein>
<dbReference type="InterPro" id="IPR053151">
    <property type="entry name" value="RNase_H-like"/>
</dbReference>
<dbReference type="Pfam" id="PF13456">
    <property type="entry name" value="RVT_3"/>
    <property type="match status" value="1"/>
</dbReference>
<dbReference type="GO" id="GO:0004523">
    <property type="term" value="F:RNA-DNA hybrid ribonuclease activity"/>
    <property type="evidence" value="ECO:0007669"/>
    <property type="project" value="InterPro"/>
</dbReference>
<dbReference type="InterPro" id="IPR036397">
    <property type="entry name" value="RNaseH_sf"/>
</dbReference>
<dbReference type="SUPFAM" id="SSF53098">
    <property type="entry name" value="Ribonuclease H-like"/>
    <property type="match status" value="1"/>
</dbReference>
<dbReference type="Gene3D" id="3.30.420.10">
    <property type="entry name" value="Ribonuclease H-like superfamily/Ribonuclease H"/>
    <property type="match status" value="1"/>
</dbReference>
<evidence type="ECO:0000259" key="1">
    <source>
        <dbReference type="Pfam" id="PF13456"/>
    </source>
</evidence>
<dbReference type="InterPro" id="IPR026960">
    <property type="entry name" value="RVT-Znf"/>
</dbReference>
<dbReference type="InterPro" id="IPR044730">
    <property type="entry name" value="RNase_H-like_dom_plant"/>
</dbReference>
<evidence type="ECO:0000313" key="3">
    <source>
        <dbReference type="EMBL" id="SPD12925.1"/>
    </source>
</evidence>
<dbReference type="InterPro" id="IPR012337">
    <property type="entry name" value="RNaseH-like_sf"/>
</dbReference>
<organism evidence="3">
    <name type="scientific">Fagus sylvatica</name>
    <name type="common">Beechnut</name>
    <dbReference type="NCBI Taxonomy" id="28930"/>
    <lineage>
        <taxon>Eukaryota</taxon>
        <taxon>Viridiplantae</taxon>
        <taxon>Streptophyta</taxon>
        <taxon>Embryophyta</taxon>
        <taxon>Tracheophyta</taxon>
        <taxon>Spermatophyta</taxon>
        <taxon>Magnoliopsida</taxon>
        <taxon>eudicotyledons</taxon>
        <taxon>Gunneridae</taxon>
        <taxon>Pentapetalae</taxon>
        <taxon>rosids</taxon>
        <taxon>fabids</taxon>
        <taxon>Fagales</taxon>
        <taxon>Fagaceae</taxon>
        <taxon>Fagus</taxon>
    </lineage>
</organism>
<name>A0A2N9HLS5_FAGSY</name>
<proteinExistence type="predicted"/>
<dbReference type="Pfam" id="PF13966">
    <property type="entry name" value="zf-RVT"/>
    <property type="match status" value="1"/>
</dbReference>
<gene>
    <name evidence="3" type="ORF">FSB_LOCUS40807</name>
</gene>
<dbReference type="EMBL" id="OIVN01003681">
    <property type="protein sequence ID" value="SPD12925.1"/>
    <property type="molecule type" value="Genomic_DNA"/>
</dbReference>
<reference evidence="3" key="1">
    <citation type="submission" date="2018-02" db="EMBL/GenBank/DDBJ databases">
        <authorList>
            <person name="Cohen D.B."/>
            <person name="Kent A.D."/>
        </authorList>
    </citation>
    <scope>NUCLEOTIDE SEQUENCE</scope>
</reference>
<dbReference type="AlphaFoldDB" id="A0A2N9HLS5"/>